<accession>A0A9I9E1W3</accession>
<proteinExistence type="predicted"/>
<reference evidence="1" key="1">
    <citation type="submission" date="2023-03" db="UniProtKB">
        <authorList>
            <consortium name="EnsemblPlants"/>
        </authorList>
    </citation>
    <scope>IDENTIFICATION</scope>
</reference>
<organism evidence="1">
    <name type="scientific">Cucumis melo</name>
    <name type="common">Muskmelon</name>
    <dbReference type="NCBI Taxonomy" id="3656"/>
    <lineage>
        <taxon>Eukaryota</taxon>
        <taxon>Viridiplantae</taxon>
        <taxon>Streptophyta</taxon>
        <taxon>Embryophyta</taxon>
        <taxon>Tracheophyta</taxon>
        <taxon>Spermatophyta</taxon>
        <taxon>Magnoliopsida</taxon>
        <taxon>eudicotyledons</taxon>
        <taxon>Gunneridae</taxon>
        <taxon>Pentapetalae</taxon>
        <taxon>rosids</taxon>
        <taxon>fabids</taxon>
        <taxon>Cucurbitales</taxon>
        <taxon>Cucurbitaceae</taxon>
        <taxon>Benincaseae</taxon>
        <taxon>Cucumis</taxon>
    </lineage>
</organism>
<evidence type="ECO:0000313" key="1">
    <source>
        <dbReference type="EnsemblPlants" id="MELO3C027599.2.1"/>
    </source>
</evidence>
<protein>
    <recommendedName>
        <fullName evidence="2">Glial fibrillary acidic protein-like</fullName>
    </recommendedName>
</protein>
<dbReference type="Gramene" id="MELO3C027599.2.1">
    <property type="protein sequence ID" value="MELO3C027599.2.1"/>
    <property type="gene ID" value="MELO3C027599.2"/>
</dbReference>
<dbReference type="AlphaFoldDB" id="A0A9I9E1W3"/>
<sequence length="52" mass="6112">MNCVLATENEKLREEVKKWVQQAVNTPRDLDEAKRKRLEVEKENDSLNTKAI</sequence>
<name>A0A9I9E1W3_CUCME</name>
<dbReference type="EnsemblPlants" id="MELO3C027599.2.1">
    <property type="protein sequence ID" value="MELO3C027599.2.1"/>
    <property type="gene ID" value="MELO3C027599.2"/>
</dbReference>
<evidence type="ECO:0008006" key="2">
    <source>
        <dbReference type="Google" id="ProtNLM"/>
    </source>
</evidence>